<dbReference type="Pfam" id="PF06245">
    <property type="entry name" value="DUF1015"/>
    <property type="match status" value="1"/>
</dbReference>
<evidence type="ECO:0000313" key="2">
    <source>
        <dbReference type="Proteomes" id="UP000295217"/>
    </source>
</evidence>
<comment type="caution">
    <text evidence="1">The sequence shown here is derived from an EMBL/GenBank/DDBJ whole genome shotgun (WGS) entry which is preliminary data.</text>
</comment>
<dbReference type="InterPro" id="IPR008323">
    <property type="entry name" value="UCP033563"/>
</dbReference>
<dbReference type="PANTHER" id="PTHR36454:SF1">
    <property type="entry name" value="DUF1015 DOMAIN-CONTAINING PROTEIN"/>
    <property type="match status" value="1"/>
</dbReference>
<proteinExistence type="predicted"/>
<dbReference type="PANTHER" id="PTHR36454">
    <property type="entry name" value="LMO2823 PROTEIN"/>
    <property type="match status" value="1"/>
</dbReference>
<dbReference type="Proteomes" id="UP000295217">
    <property type="component" value="Unassembled WGS sequence"/>
</dbReference>
<evidence type="ECO:0000313" key="1">
    <source>
        <dbReference type="EMBL" id="TDD64292.1"/>
    </source>
</evidence>
<keyword evidence="2" id="KW-1185">Reference proteome</keyword>
<gene>
    <name evidence="1" type="ORF">E1262_28760</name>
</gene>
<dbReference type="AlphaFoldDB" id="A0A4R5A473"/>
<name>A0A4R5A473_9ACTN</name>
<organism evidence="1 2">
    <name type="scientific">Jiangella aurantiaca</name>
    <dbReference type="NCBI Taxonomy" id="2530373"/>
    <lineage>
        <taxon>Bacteria</taxon>
        <taxon>Bacillati</taxon>
        <taxon>Actinomycetota</taxon>
        <taxon>Actinomycetes</taxon>
        <taxon>Jiangellales</taxon>
        <taxon>Jiangellaceae</taxon>
        <taxon>Jiangella</taxon>
    </lineage>
</organism>
<dbReference type="RefSeq" id="WP_132107775.1">
    <property type="nucleotide sequence ID" value="NZ_SMLB01000072.1"/>
</dbReference>
<dbReference type="OrthoDB" id="9781616at2"/>
<dbReference type="EMBL" id="SMLB01000072">
    <property type="protein sequence ID" value="TDD64292.1"/>
    <property type="molecule type" value="Genomic_DNA"/>
</dbReference>
<sequence length="410" mass="43303">MTAGPPLRLTPFRATTYAAGTDLAAMVCPPYDVIGERALAEFEAHDPHNIVHLTLPRALPGEGDRYARAARTLREWRDAGVLRRDPAPALYVYEHVTAGGAAIGLVGGVGLDGPVLPHENTFPGPVADRAALMNATRMQLEPILLTYDGGGAASEVVDHAAGTVPHLEFTVAGETHRLWHVDQPDALAAVAADLAGRTALIADGHHRFAAYRAVHAADPVAGATDHGLALLVDAARHPLELRGIHRSVAGLSLDEAATAAAKVFDVVDLTADDDPTAALEAERGTAFVIGDGQRQVLLRSPRPSVLADATPAGRPDGWEALDAAVLVDVLLAYLWDVDDADPRVTYHHDGRDALRAAGRDAGVAVLVRPPALADVLALAARGERMPRKSTSFGPKPWTGLLMRDLTSDQH</sequence>
<protein>
    <submittedName>
        <fullName evidence="1">DUF1015 domain-containing protein</fullName>
    </submittedName>
</protein>
<reference evidence="1 2" key="1">
    <citation type="submission" date="2019-02" db="EMBL/GenBank/DDBJ databases">
        <title>Draft genome sequences of novel Actinobacteria.</title>
        <authorList>
            <person name="Sahin N."/>
            <person name="Ay H."/>
            <person name="Saygin H."/>
        </authorList>
    </citation>
    <scope>NUCLEOTIDE SEQUENCE [LARGE SCALE GENOMIC DNA]</scope>
    <source>
        <strain evidence="1 2">8K307</strain>
    </source>
</reference>
<accession>A0A4R5A473</accession>